<dbReference type="eggNOG" id="KOG4331">
    <property type="taxonomic scope" value="Eukaryota"/>
</dbReference>
<dbReference type="PANTHER" id="PTHR22730">
    <property type="entry name" value="PROMININ PROM PROTEIN"/>
    <property type="match status" value="1"/>
</dbReference>
<evidence type="ECO:0000256" key="1">
    <source>
        <dbReference type="ARBA" id="ARBA00004141"/>
    </source>
</evidence>
<dbReference type="EMBL" id="GL379786">
    <property type="protein sequence ID" value="EGT30135.1"/>
    <property type="molecule type" value="Genomic_DNA"/>
</dbReference>
<dbReference type="OrthoDB" id="5850553at2759"/>
<keyword evidence="4 7" id="KW-1133">Transmembrane helix</keyword>
<reference evidence="9" key="1">
    <citation type="submission" date="2011-07" db="EMBL/GenBank/DDBJ databases">
        <authorList>
            <consortium name="Caenorhabditis brenneri Sequencing and Analysis Consortium"/>
            <person name="Wilson R.K."/>
        </authorList>
    </citation>
    <scope>NUCLEOTIDE SEQUENCE [LARGE SCALE GENOMIC DNA]</scope>
    <source>
        <strain evidence="9">PB2801</strain>
    </source>
</reference>
<dbReference type="InParanoid" id="G0M6Q0"/>
<name>G0M6Q0_CAEBE</name>
<dbReference type="PANTHER" id="PTHR22730:SF1">
    <property type="entry name" value="PROMININ-LIKE PROTEIN"/>
    <property type="match status" value="1"/>
</dbReference>
<dbReference type="AlphaFoldDB" id="G0M6Q0"/>
<evidence type="ECO:0000256" key="7">
    <source>
        <dbReference type="SAM" id="Phobius"/>
    </source>
</evidence>
<gene>
    <name evidence="8" type="ORF">CAEBREN_15176</name>
</gene>
<dbReference type="STRING" id="135651.G0M6Q0"/>
<comment type="subcellular location">
    <subcellularLocation>
        <location evidence="1">Membrane</location>
        <topology evidence="1">Multi-pass membrane protein</topology>
    </subcellularLocation>
</comment>
<dbReference type="HOGENOM" id="CLU_2017201_0_0_1"/>
<dbReference type="Pfam" id="PF05478">
    <property type="entry name" value="Prominin"/>
    <property type="match status" value="1"/>
</dbReference>
<sequence length="123" mass="14171">MVNNIDQYITHVKNQMESEVTSCQPLTQIGRQTTAAICSYTIDPYNGTWMCMLICLVLLVPIVVISNSLIGLYSKMHAFPKYIVEPPSETHHMSSFITDTYDTRPKPGYANYTYTDDYQRNYR</sequence>
<keyword evidence="5 7" id="KW-0472">Membrane</keyword>
<evidence type="ECO:0000256" key="2">
    <source>
        <dbReference type="ARBA" id="ARBA00006058"/>
    </source>
</evidence>
<evidence type="ECO:0000256" key="5">
    <source>
        <dbReference type="ARBA" id="ARBA00023136"/>
    </source>
</evidence>
<protein>
    <submittedName>
        <fullName evidence="8">Uncharacterized protein</fullName>
    </submittedName>
</protein>
<comment type="similarity">
    <text evidence="2">Belongs to the prominin family.</text>
</comment>
<evidence type="ECO:0000256" key="6">
    <source>
        <dbReference type="ARBA" id="ARBA00023180"/>
    </source>
</evidence>
<evidence type="ECO:0000313" key="9">
    <source>
        <dbReference type="Proteomes" id="UP000008068"/>
    </source>
</evidence>
<dbReference type="GO" id="GO:0016020">
    <property type="term" value="C:membrane"/>
    <property type="evidence" value="ECO:0007669"/>
    <property type="project" value="UniProtKB-SubCell"/>
</dbReference>
<proteinExistence type="inferred from homology"/>
<organism evidence="9">
    <name type="scientific">Caenorhabditis brenneri</name>
    <name type="common">Nematode worm</name>
    <dbReference type="NCBI Taxonomy" id="135651"/>
    <lineage>
        <taxon>Eukaryota</taxon>
        <taxon>Metazoa</taxon>
        <taxon>Ecdysozoa</taxon>
        <taxon>Nematoda</taxon>
        <taxon>Chromadorea</taxon>
        <taxon>Rhabditida</taxon>
        <taxon>Rhabditina</taxon>
        <taxon>Rhabditomorpha</taxon>
        <taxon>Rhabditoidea</taxon>
        <taxon>Rhabditidae</taxon>
        <taxon>Peloderinae</taxon>
        <taxon>Caenorhabditis</taxon>
    </lineage>
</organism>
<evidence type="ECO:0000256" key="3">
    <source>
        <dbReference type="ARBA" id="ARBA00022692"/>
    </source>
</evidence>
<keyword evidence="9" id="KW-1185">Reference proteome</keyword>
<accession>G0M6Q0</accession>
<evidence type="ECO:0000313" key="8">
    <source>
        <dbReference type="EMBL" id="EGT30135.1"/>
    </source>
</evidence>
<dbReference type="Proteomes" id="UP000008068">
    <property type="component" value="Unassembled WGS sequence"/>
</dbReference>
<evidence type="ECO:0000256" key="4">
    <source>
        <dbReference type="ARBA" id="ARBA00022989"/>
    </source>
</evidence>
<dbReference type="InterPro" id="IPR008795">
    <property type="entry name" value="Prominin"/>
</dbReference>
<keyword evidence="3 7" id="KW-0812">Transmembrane</keyword>
<keyword evidence="6" id="KW-0325">Glycoprotein</keyword>
<feature type="transmembrane region" description="Helical" evidence="7">
    <location>
        <begin position="47"/>
        <end position="73"/>
    </location>
</feature>